<dbReference type="AlphaFoldDB" id="A0A9Q1FNU9"/>
<evidence type="ECO:0000256" key="1">
    <source>
        <dbReference type="SAM" id="MobiDB-lite"/>
    </source>
</evidence>
<dbReference type="EMBL" id="JAINUF010000004">
    <property type="protein sequence ID" value="KAJ8363446.1"/>
    <property type="molecule type" value="Genomic_DNA"/>
</dbReference>
<feature type="region of interest" description="Disordered" evidence="1">
    <location>
        <begin position="124"/>
        <end position="155"/>
    </location>
</feature>
<organism evidence="2 3">
    <name type="scientific">Synaphobranchus kaupii</name>
    <name type="common">Kaup's arrowtooth eel</name>
    <dbReference type="NCBI Taxonomy" id="118154"/>
    <lineage>
        <taxon>Eukaryota</taxon>
        <taxon>Metazoa</taxon>
        <taxon>Chordata</taxon>
        <taxon>Craniata</taxon>
        <taxon>Vertebrata</taxon>
        <taxon>Euteleostomi</taxon>
        <taxon>Actinopterygii</taxon>
        <taxon>Neopterygii</taxon>
        <taxon>Teleostei</taxon>
        <taxon>Anguilliformes</taxon>
        <taxon>Synaphobranchidae</taxon>
        <taxon>Synaphobranchus</taxon>
    </lineage>
</organism>
<keyword evidence="3" id="KW-1185">Reference proteome</keyword>
<proteinExistence type="predicted"/>
<accession>A0A9Q1FNU9</accession>
<evidence type="ECO:0000313" key="2">
    <source>
        <dbReference type="EMBL" id="KAJ8363446.1"/>
    </source>
</evidence>
<sequence>MRSAPNFCLQPTTKIPQRVKGELKCFEGRRARWRLLGGFLEREENHRQTQGRVCGNTRNHIEQRDEMQRKRRGREPGASPVEPPRTPDVIAPAAIAMTAQPQVTALKLPTCLPTCQSHPNSKVAQAAFNRRRDPSPRAEAESARPREERASRADNGLLCSVTCLTTQERSSSRHRPLILPFPQPL</sequence>
<reference evidence="2" key="1">
    <citation type="journal article" date="2023" name="Science">
        <title>Genome structures resolve the early diversification of teleost fishes.</title>
        <authorList>
            <person name="Parey E."/>
            <person name="Louis A."/>
            <person name="Montfort J."/>
            <person name="Bouchez O."/>
            <person name="Roques C."/>
            <person name="Iampietro C."/>
            <person name="Lluch J."/>
            <person name="Castinel A."/>
            <person name="Donnadieu C."/>
            <person name="Desvignes T."/>
            <person name="Floi Bucao C."/>
            <person name="Jouanno E."/>
            <person name="Wen M."/>
            <person name="Mejri S."/>
            <person name="Dirks R."/>
            <person name="Jansen H."/>
            <person name="Henkel C."/>
            <person name="Chen W.J."/>
            <person name="Zahm M."/>
            <person name="Cabau C."/>
            <person name="Klopp C."/>
            <person name="Thompson A.W."/>
            <person name="Robinson-Rechavi M."/>
            <person name="Braasch I."/>
            <person name="Lecointre G."/>
            <person name="Bobe J."/>
            <person name="Postlethwait J.H."/>
            <person name="Berthelot C."/>
            <person name="Roest Crollius H."/>
            <person name="Guiguen Y."/>
        </authorList>
    </citation>
    <scope>NUCLEOTIDE SEQUENCE</scope>
    <source>
        <strain evidence="2">WJC10195</strain>
    </source>
</reference>
<feature type="region of interest" description="Disordered" evidence="1">
    <location>
        <begin position="57"/>
        <end position="87"/>
    </location>
</feature>
<evidence type="ECO:0000313" key="3">
    <source>
        <dbReference type="Proteomes" id="UP001152622"/>
    </source>
</evidence>
<comment type="caution">
    <text evidence="2">The sequence shown here is derived from an EMBL/GenBank/DDBJ whole genome shotgun (WGS) entry which is preliminary data.</text>
</comment>
<name>A0A9Q1FNU9_SYNKA</name>
<protein>
    <submittedName>
        <fullName evidence="2">Uncharacterized protein</fullName>
    </submittedName>
</protein>
<feature type="compositionally biased region" description="Basic and acidic residues" evidence="1">
    <location>
        <begin position="130"/>
        <end position="152"/>
    </location>
</feature>
<feature type="compositionally biased region" description="Basic and acidic residues" evidence="1">
    <location>
        <begin position="59"/>
        <end position="68"/>
    </location>
</feature>
<dbReference type="Proteomes" id="UP001152622">
    <property type="component" value="Chromosome 4"/>
</dbReference>
<gene>
    <name evidence="2" type="ORF">SKAU_G00122770</name>
</gene>